<dbReference type="EMBL" id="UZAU01000258">
    <property type="status" value="NOT_ANNOTATED_CDS"/>
    <property type="molecule type" value="Genomic_DNA"/>
</dbReference>
<dbReference type="InterPro" id="IPR025836">
    <property type="entry name" value="Zn_knuckle_CX2CX4HX4C"/>
</dbReference>
<reference evidence="2" key="1">
    <citation type="submission" date="2018-11" db="EMBL/GenBank/DDBJ databases">
        <authorList>
            <person name="Grassa J C."/>
        </authorList>
    </citation>
    <scope>NUCLEOTIDE SEQUENCE [LARGE SCALE GENOMIC DNA]</scope>
</reference>
<dbReference type="Proteomes" id="UP000596661">
    <property type="component" value="Chromosome 3"/>
</dbReference>
<keyword evidence="3" id="KW-1185">Reference proteome</keyword>
<organism evidence="2 3">
    <name type="scientific">Cannabis sativa</name>
    <name type="common">Hemp</name>
    <name type="synonym">Marijuana</name>
    <dbReference type="NCBI Taxonomy" id="3483"/>
    <lineage>
        <taxon>Eukaryota</taxon>
        <taxon>Viridiplantae</taxon>
        <taxon>Streptophyta</taxon>
        <taxon>Embryophyta</taxon>
        <taxon>Tracheophyta</taxon>
        <taxon>Spermatophyta</taxon>
        <taxon>Magnoliopsida</taxon>
        <taxon>eudicotyledons</taxon>
        <taxon>Gunneridae</taxon>
        <taxon>Pentapetalae</taxon>
        <taxon>rosids</taxon>
        <taxon>fabids</taxon>
        <taxon>Rosales</taxon>
        <taxon>Cannabaceae</taxon>
        <taxon>Cannabis</taxon>
    </lineage>
</organism>
<name>A0A803P964_CANSA</name>
<feature type="domain" description="Zinc knuckle CX2CX4HX4C" evidence="1">
    <location>
        <begin position="32"/>
        <end position="79"/>
    </location>
</feature>
<proteinExistence type="predicted"/>
<evidence type="ECO:0000259" key="1">
    <source>
        <dbReference type="Pfam" id="PF14392"/>
    </source>
</evidence>
<dbReference type="Gramene" id="evm.model.03.471">
    <property type="protein sequence ID" value="cds.evm.model.03.471"/>
    <property type="gene ID" value="evm.TU.03.471"/>
</dbReference>
<protein>
    <recommendedName>
        <fullName evidence="1">Zinc knuckle CX2CX4HX4C domain-containing protein</fullName>
    </recommendedName>
</protein>
<reference evidence="2" key="2">
    <citation type="submission" date="2021-03" db="UniProtKB">
        <authorList>
            <consortium name="EnsemblPlants"/>
        </authorList>
    </citation>
    <scope>IDENTIFICATION</scope>
</reference>
<evidence type="ECO:0000313" key="2">
    <source>
        <dbReference type="EnsemblPlants" id="cds.evm.model.03.471"/>
    </source>
</evidence>
<dbReference type="AlphaFoldDB" id="A0A803P964"/>
<dbReference type="Pfam" id="PF14392">
    <property type="entry name" value="zf-CCHC_4"/>
    <property type="match status" value="1"/>
</dbReference>
<accession>A0A803P964</accession>
<evidence type="ECO:0000313" key="3">
    <source>
        <dbReference type="Proteomes" id="UP000596661"/>
    </source>
</evidence>
<dbReference type="EnsemblPlants" id="evm.model.03.471">
    <property type="protein sequence ID" value="cds.evm.model.03.471"/>
    <property type="gene ID" value="evm.TU.03.471"/>
</dbReference>
<sequence length="248" mass="27805">MKVGEWVGEYIDVYEDSLHEKWGPFIRIRVWIDISHPLMRGKMASLPNVRDEHWLEFRYENLPIFCSHCGRLGHPFEKCIGFLELVDNGVEPDLPFGPFMIAKARHNTNKIKMLQTSDGNVLHTDVNFATKASSFFSQLFTTSVIDNDALNVTLPAITSSITADMNVSLLKDFTFAEVEDALHSIAPHRSPSIDGMSAMFFQHHWDIVGPLVSKCVLQILNDGADISAINSAINYHFNPQGGESQTIG</sequence>